<feature type="active site" evidence="6">
    <location>
        <position position="63"/>
    </location>
</feature>
<evidence type="ECO:0000256" key="6">
    <source>
        <dbReference type="PROSITE-ProRule" id="PRU01016"/>
    </source>
</evidence>
<dbReference type="InterPro" id="IPR050750">
    <property type="entry name" value="C5-MTase"/>
</dbReference>
<accession>A0ABW5PJZ9</accession>
<reference evidence="8" key="1">
    <citation type="journal article" date="2019" name="Int. J. Syst. Evol. Microbiol.">
        <title>The Global Catalogue of Microorganisms (GCM) 10K type strain sequencing project: providing services to taxonomists for standard genome sequencing and annotation.</title>
        <authorList>
            <consortium name="The Broad Institute Genomics Platform"/>
            <consortium name="The Broad Institute Genome Sequencing Center for Infectious Disease"/>
            <person name="Wu L."/>
            <person name="Ma J."/>
        </authorList>
    </citation>
    <scope>NUCLEOTIDE SEQUENCE [LARGE SCALE GENOMIC DNA]</scope>
    <source>
        <strain evidence="8">KCTC 3950</strain>
    </source>
</reference>
<evidence type="ECO:0000313" key="7">
    <source>
        <dbReference type="EMBL" id="MFD2614677.1"/>
    </source>
</evidence>
<keyword evidence="8" id="KW-1185">Reference proteome</keyword>
<dbReference type="GO" id="GO:0008168">
    <property type="term" value="F:methyltransferase activity"/>
    <property type="evidence" value="ECO:0007669"/>
    <property type="project" value="UniProtKB-KW"/>
</dbReference>
<dbReference type="SUPFAM" id="SSF53335">
    <property type="entry name" value="S-adenosyl-L-methionine-dependent methyltransferases"/>
    <property type="match status" value="1"/>
</dbReference>
<dbReference type="Gene3D" id="3.90.120.10">
    <property type="entry name" value="DNA Methylase, subunit A, domain 2"/>
    <property type="match status" value="1"/>
</dbReference>
<dbReference type="PANTHER" id="PTHR46098">
    <property type="entry name" value="TRNA (CYTOSINE(38)-C(5))-METHYLTRANSFERASE"/>
    <property type="match status" value="1"/>
</dbReference>
<evidence type="ECO:0000256" key="3">
    <source>
        <dbReference type="ARBA" id="ARBA00022679"/>
    </source>
</evidence>
<dbReference type="EMBL" id="JBHUME010000013">
    <property type="protein sequence ID" value="MFD2614677.1"/>
    <property type="molecule type" value="Genomic_DNA"/>
</dbReference>
<protein>
    <recommendedName>
        <fullName evidence="1">DNA (cytosine-5-)-methyltransferase</fullName>
        <ecNumber evidence="1">2.1.1.37</ecNumber>
    </recommendedName>
</protein>
<dbReference type="InterPro" id="IPR001525">
    <property type="entry name" value="C5_MeTfrase"/>
</dbReference>
<dbReference type="GO" id="GO:0032259">
    <property type="term" value="P:methylation"/>
    <property type="evidence" value="ECO:0007669"/>
    <property type="project" value="UniProtKB-KW"/>
</dbReference>
<keyword evidence="4 6" id="KW-0949">S-adenosyl-L-methionine</keyword>
<dbReference type="EC" id="2.1.1.37" evidence="1"/>
<keyword evidence="3 6" id="KW-0808">Transferase</keyword>
<evidence type="ECO:0000256" key="4">
    <source>
        <dbReference type="ARBA" id="ARBA00022691"/>
    </source>
</evidence>
<keyword evidence="5" id="KW-0680">Restriction system</keyword>
<comment type="caution">
    <text evidence="7">The sequence shown here is derived from an EMBL/GenBank/DDBJ whole genome shotgun (WGS) entry which is preliminary data.</text>
</comment>
<dbReference type="RefSeq" id="WP_377605786.1">
    <property type="nucleotide sequence ID" value="NZ_JBHUME010000013.1"/>
</dbReference>
<proteinExistence type="inferred from homology"/>
<name>A0ABW5PJZ9_9BACL</name>
<sequence>MRSFKALEATGFFEPVFGGDILPEAIETYKSNFADGAAYWGDLRRLNPSYIEPVDAAWLSPACTKFSLLAGSGGDSAGGYLEGMGMIYANLVLASQAKIVMIEEVIPYFSSRSYHHLKVMLKNEFPYWTERITGSGLDAYDFGSPAGRRRGYVVASRTPLDNFAWPEPQIPAHRRPTIEQVIGKEWEDRAPWREISGTVMEGLLNKSGNNNFRSDKNYTLVKPKDVRLAALVASYSKVQVTSSYLSHPDHPYLWRPFTSEEISRILDIPDDFFFPEEIAETKRTYMLGNSVDCRVVKAIGIEAAFHLMMDRLSDRSEPLPARNNRPAPTPARKVEDWLSADRNGQFSFIIGT</sequence>
<keyword evidence="2 6" id="KW-0489">Methyltransferase</keyword>
<evidence type="ECO:0000256" key="1">
    <source>
        <dbReference type="ARBA" id="ARBA00011975"/>
    </source>
</evidence>
<dbReference type="Gene3D" id="3.40.50.150">
    <property type="entry name" value="Vaccinia Virus protein VP39"/>
    <property type="match status" value="1"/>
</dbReference>
<dbReference type="PROSITE" id="PS51679">
    <property type="entry name" value="SAM_MT_C5"/>
    <property type="match status" value="1"/>
</dbReference>
<dbReference type="InterPro" id="IPR029063">
    <property type="entry name" value="SAM-dependent_MTases_sf"/>
</dbReference>
<evidence type="ECO:0000313" key="8">
    <source>
        <dbReference type="Proteomes" id="UP001597541"/>
    </source>
</evidence>
<evidence type="ECO:0000256" key="2">
    <source>
        <dbReference type="ARBA" id="ARBA00022603"/>
    </source>
</evidence>
<organism evidence="7 8">
    <name type="scientific">Paenibacillus gansuensis</name>
    <dbReference type="NCBI Taxonomy" id="306542"/>
    <lineage>
        <taxon>Bacteria</taxon>
        <taxon>Bacillati</taxon>
        <taxon>Bacillota</taxon>
        <taxon>Bacilli</taxon>
        <taxon>Bacillales</taxon>
        <taxon>Paenibacillaceae</taxon>
        <taxon>Paenibacillus</taxon>
    </lineage>
</organism>
<dbReference type="Pfam" id="PF00145">
    <property type="entry name" value="DNA_methylase"/>
    <property type="match status" value="1"/>
</dbReference>
<comment type="similarity">
    <text evidence="6">Belongs to the class I-like SAM-binding methyltransferase superfamily. C5-methyltransferase family.</text>
</comment>
<gene>
    <name evidence="7" type="ORF">ACFSUF_19885</name>
</gene>
<dbReference type="PANTHER" id="PTHR46098:SF1">
    <property type="entry name" value="TRNA (CYTOSINE(38)-C(5))-METHYLTRANSFERASE"/>
    <property type="match status" value="1"/>
</dbReference>
<evidence type="ECO:0000256" key="5">
    <source>
        <dbReference type="ARBA" id="ARBA00022747"/>
    </source>
</evidence>
<dbReference type="Proteomes" id="UP001597541">
    <property type="component" value="Unassembled WGS sequence"/>
</dbReference>